<dbReference type="Proteomes" id="UP000008867">
    <property type="component" value="Chromosome 18"/>
</dbReference>
<evidence type="ECO:0000256" key="1">
    <source>
        <dbReference type="SAM" id="SignalP"/>
    </source>
</evidence>
<proteinExistence type="predicted"/>
<keyword evidence="3" id="KW-1185">Reference proteome</keyword>
<name>E6ZS15_SPORE</name>
<reference evidence="2 3" key="1">
    <citation type="journal article" date="2010" name="Science">
        <title>Pathogenicity determinants in smut fungi revealed by genome comparison.</title>
        <authorList>
            <person name="Schirawski J."/>
            <person name="Mannhaupt G."/>
            <person name="Muench K."/>
            <person name="Brefort T."/>
            <person name="Schipper K."/>
            <person name="Doehlemann G."/>
            <person name="Di Stasio M."/>
            <person name="Roessel N."/>
            <person name="Mendoza-Mendoza A."/>
            <person name="Pester D."/>
            <person name="Mueller O."/>
            <person name="Winterberg B."/>
            <person name="Meyer E."/>
            <person name="Ghareeb H."/>
            <person name="Wollenberg T."/>
            <person name="Muensterkoetter M."/>
            <person name="Wong P."/>
            <person name="Walter M."/>
            <person name="Stukenbrock E."/>
            <person name="Gueldener U."/>
            <person name="Kahmann R."/>
        </authorList>
    </citation>
    <scope>NUCLEOTIDE SEQUENCE [LARGE SCALE GENOMIC DNA]</scope>
    <source>
        <strain evidence="3">SRZ2</strain>
    </source>
</reference>
<dbReference type="EMBL" id="FQ311439">
    <property type="protein sequence ID" value="CBQ70019.1"/>
    <property type="molecule type" value="Genomic_DNA"/>
</dbReference>
<feature type="signal peptide" evidence="1">
    <location>
        <begin position="1"/>
        <end position="21"/>
    </location>
</feature>
<evidence type="ECO:0008006" key="4">
    <source>
        <dbReference type="Google" id="ProtNLM"/>
    </source>
</evidence>
<gene>
    <name evidence="2" type="ORF">sr16292</name>
</gene>
<protein>
    <recommendedName>
        <fullName evidence="4">AA1-like domain-containing protein</fullName>
    </recommendedName>
</protein>
<feature type="chain" id="PRO_5003216890" description="AA1-like domain-containing protein" evidence="1">
    <location>
        <begin position="22"/>
        <end position="222"/>
    </location>
</feature>
<keyword evidence="1" id="KW-0732">Signal</keyword>
<organism evidence="2 3">
    <name type="scientific">Sporisorium reilianum (strain SRZ2)</name>
    <name type="common">Maize head smut fungus</name>
    <dbReference type="NCBI Taxonomy" id="999809"/>
    <lineage>
        <taxon>Eukaryota</taxon>
        <taxon>Fungi</taxon>
        <taxon>Dikarya</taxon>
        <taxon>Basidiomycota</taxon>
        <taxon>Ustilaginomycotina</taxon>
        <taxon>Ustilaginomycetes</taxon>
        <taxon>Ustilaginales</taxon>
        <taxon>Ustilaginaceae</taxon>
        <taxon>Sporisorium</taxon>
    </lineage>
</organism>
<evidence type="ECO:0000313" key="3">
    <source>
        <dbReference type="Proteomes" id="UP000008867"/>
    </source>
</evidence>
<accession>E6ZS15</accession>
<dbReference type="eggNOG" id="ENOG502RDRM">
    <property type="taxonomic scope" value="Eukaryota"/>
</dbReference>
<evidence type="ECO:0000313" key="2">
    <source>
        <dbReference type="EMBL" id="CBQ70019.1"/>
    </source>
</evidence>
<sequence>MKSIIALSAIVSAALTTSVAAMPAFKPRDGSSTTCGKYHLAEPAKLQGLSSNGTVISWFGVLSQTSKQILELTSTSATHHNEVRAYTFNFQECDYQGFTQGYSRNEFGSQGAPLEYWGRVVANDTVYTGGKDVVEQKCLTATSGTFHLLDCDEKDSTQWFRLQESFGKDYIDYFPVKNATGYKYTGQTPEHWVVPVYADPDAYNVDPVQYTTARTNTQVAFA</sequence>
<dbReference type="OrthoDB" id="2546322at2759"/>
<dbReference type="HOGENOM" id="CLU_1134002_0_0_1"/>
<dbReference type="VEuPathDB" id="FungiDB:sr16292"/>
<dbReference type="AlphaFoldDB" id="E6ZS15"/>